<dbReference type="GO" id="GO:0003677">
    <property type="term" value="F:DNA binding"/>
    <property type="evidence" value="ECO:0007669"/>
    <property type="project" value="UniProtKB-KW"/>
</dbReference>
<feature type="domain" description="IclR-ED" evidence="5">
    <location>
        <begin position="71"/>
        <end position="258"/>
    </location>
</feature>
<dbReference type="EMBL" id="JACHMM010000001">
    <property type="protein sequence ID" value="MBB5790077.1"/>
    <property type="molecule type" value="Genomic_DNA"/>
</dbReference>
<evidence type="ECO:0000256" key="2">
    <source>
        <dbReference type="ARBA" id="ARBA00023125"/>
    </source>
</evidence>
<dbReference type="InterPro" id="IPR005471">
    <property type="entry name" value="Tscrpt_reg_IclR_N"/>
</dbReference>
<dbReference type="SUPFAM" id="SSF55781">
    <property type="entry name" value="GAF domain-like"/>
    <property type="match status" value="1"/>
</dbReference>
<gene>
    <name evidence="6" type="ORF">HD601_004652</name>
</gene>
<organism evidence="6 7">
    <name type="scientific">Jiangella mangrovi</name>
    <dbReference type="NCBI Taxonomy" id="1524084"/>
    <lineage>
        <taxon>Bacteria</taxon>
        <taxon>Bacillati</taxon>
        <taxon>Actinomycetota</taxon>
        <taxon>Actinomycetes</taxon>
        <taxon>Jiangellales</taxon>
        <taxon>Jiangellaceae</taxon>
        <taxon>Jiangella</taxon>
    </lineage>
</organism>
<keyword evidence="7" id="KW-1185">Reference proteome</keyword>
<accession>A0A7W9LNF4</accession>
<dbReference type="RefSeq" id="WP_184825870.1">
    <property type="nucleotide sequence ID" value="NZ_JACHMM010000001.1"/>
</dbReference>
<evidence type="ECO:0000259" key="4">
    <source>
        <dbReference type="PROSITE" id="PS51077"/>
    </source>
</evidence>
<dbReference type="Proteomes" id="UP000542813">
    <property type="component" value="Unassembled WGS sequence"/>
</dbReference>
<keyword evidence="3" id="KW-0804">Transcription</keyword>
<evidence type="ECO:0000256" key="3">
    <source>
        <dbReference type="ARBA" id="ARBA00023163"/>
    </source>
</evidence>
<dbReference type="AlphaFoldDB" id="A0A7W9LNF4"/>
<dbReference type="Pfam" id="PF01614">
    <property type="entry name" value="IclR_C"/>
    <property type="match status" value="1"/>
</dbReference>
<dbReference type="PANTHER" id="PTHR30136:SF24">
    <property type="entry name" value="HTH-TYPE TRANSCRIPTIONAL REPRESSOR ALLR"/>
    <property type="match status" value="1"/>
</dbReference>
<protein>
    <submittedName>
        <fullName evidence="6">DNA-binding IclR family transcriptional regulator</fullName>
    </submittedName>
</protein>
<dbReference type="Gene3D" id="1.10.10.10">
    <property type="entry name" value="Winged helix-like DNA-binding domain superfamily/Winged helix DNA-binding domain"/>
    <property type="match status" value="1"/>
</dbReference>
<dbReference type="Gene3D" id="3.30.450.40">
    <property type="match status" value="1"/>
</dbReference>
<evidence type="ECO:0000256" key="1">
    <source>
        <dbReference type="ARBA" id="ARBA00023015"/>
    </source>
</evidence>
<dbReference type="InterPro" id="IPR050707">
    <property type="entry name" value="HTH_MetabolicPath_Reg"/>
</dbReference>
<dbReference type="PROSITE" id="PS51077">
    <property type="entry name" value="HTH_ICLR"/>
    <property type="match status" value="1"/>
</dbReference>
<dbReference type="InterPro" id="IPR036390">
    <property type="entry name" value="WH_DNA-bd_sf"/>
</dbReference>
<sequence>MRKQSIQRPPYPITSVDNALRIVQILRDQGSVRLTDVAAELGIAVSTAHRLMAMLVYRGFAIQDDSKRYAPGPALGARALNTSWNREIRQVLQPLLEELCIRFDETTNLVVRVGAHVRFLHSVEAHSVLRVGDRAGTVLPARTTSGGKALLCHENTDYLARLYLGKGSLTAGHALDRAQFDSLLGELDTVREQGYAVNREESEGGIGAIGMSILGDDGRPLAAYSVATPIVRLDRLLKAGALEQLFEARKEMASALRGAGLDHPEPA</sequence>
<evidence type="ECO:0000259" key="5">
    <source>
        <dbReference type="PROSITE" id="PS51078"/>
    </source>
</evidence>
<keyword evidence="1" id="KW-0805">Transcription regulation</keyword>
<dbReference type="PROSITE" id="PS51078">
    <property type="entry name" value="ICLR_ED"/>
    <property type="match status" value="1"/>
</dbReference>
<dbReference type="SUPFAM" id="SSF46785">
    <property type="entry name" value="Winged helix' DNA-binding domain"/>
    <property type="match status" value="1"/>
</dbReference>
<dbReference type="InterPro" id="IPR036388">
    <property type="entry name" value="WH-like_DNA-bd_sf"/>
</dbReference>
<dbReference type="InterPro" id="IPR029016">
    <property type="entry name" value="GAF-like_dom_sf"/>
</dbReference>
<dbReference type="Pfam" id="PF09339">
    <property type="entry name" value="HTH_IclR"/>
    <property type="match status" value="1"/>
</dbReference>
<name>A0A7W9LNF4_9ACTN</name>
<evidence type="ECO:0000313" key="6">
    <source>
        <dbReference type="EMBL" id="MBB5790077.1"/>
    </source>
</evidence>
<comment type="caution">
    <text evidence="6">The sequence shown here is derived from an EMBL/GenBank/DDBJ whole genome shotgun (WGS) entry which is preliminary data.</text>
</comment>
<proteinExistence type="predicted"/>
<dbReference type="SMART" id="SM00346">
    <property type="entry name" value="HTH_ICLR"/>
    <property type="match status" value="1"/>
</dbReference>
<evidence type="ECO:0000313" key="7">
    <source>
        <dbReference type="Proteomes" id="UP000542813"/>
    </source>
</evidence>
<dbReference type="PANTHER" id="PTHR30136">
    <property type="entry name" value="HELIX-TURN-HELIX TRANSCRIPTIONAL REGULATOR, ICLR FAMILY"/>
    <property type="match status" value="1"/>
</dbReference>
<dbReference type="InterPro" id="IPR014757">
    <property type="entry name" value="Tscrpt_reg_IclR_C"/>
</dbReference>
<dbReference type="GO" id="GO:0045892">
    <property type="term" value="P:negative regulation of DNA-templated transcription"/>
    <property type="evidence" value="ECO:0007669"/>
    <property type="project" value="TreeGrafter"/>
</dbReference>
<keyword evidence="2 6" id="KW-0238">DNA-binding</keyword>
<reference evidence="6 7" key="1">
    <citation type="submission" date="2020-08" db="EMBL/GenBank/DDBJ databases">
        <title>Sequencing the genomes of 1000 actinobacteria strains.</title>
        <authorList>
            <person name="Klenk H.-P."/>
        </authorList>
    </citation>
    <scope>NUCLEOTIDE SEQUENCE [LARGE SCALE GENOMIC DNA]</scope>
    <source>
        <strain evidence="6 7">DSM 102122</strain>
    </source>
</reference>
<feature type="domain" description="HTH iclR-type" evidence="4">
    <location>
        <begin position="13"/>
        <end position="73"/>
    </location>
</feature>
<dbReference type="GO" id="GO:0003700">
    <property type="term" value="F:DNA-binding transcription factor activity"/>
    <property type="evidence" value="ECO:0007669"/>
    <property type="project" value="TreeGrafter"/>
</dbReference>